<keyword evidence="1" id="KW-0285">Flavoprotein</keyword>
<organism evidence="8 9">
    <name type="scientific">Ophiocordyceps sinensis</name>
    <dbReference type="NCBI Taxonomy" id="72228"/>
    <lineage>
        <taxon>Eukaryota</taxon>
        <taxon>Fungi</taxon>
        <taxon>Dikarya</taxon>
        <taxon>Ascomycota</taxon>
        <taxon>Pezizomycotina</taxon>
        <taxon>Sordariomycetes</taxon>
        <taxon>Hypocreomycetidae</taxon>
        <taxon>Hypocreales</taxon>
        <taxon>Ophiocordycipitaceae</taxon>
        <taxon>Ophiocordyceps</taxon>
    </lineage>
</organism>
<name>A0A8H4V9D2_9HYPO</name>
<evidence type="ECO:0000256" key="2">
    <source>
        <dbReference type="ARBA" id="ARBA00022643"/>
    </source>
</evidence>
<dbReference type="GO" id="GO:0009398">
    <property type="term" value="P:FMN biosynthetic process"/>
    <property type="evidence" value="ECO:0007669"/>
    <property type="project" value="TreeGrafter"/>
</dbReference>
<dbReference type="GO" id="GO:0008531">
    <property type="term" value="F:riboflavin kinase activity"/>
    <property type="evidence" value="ECO:0007669"/>
    <property type="project" value="UniProtKB-EC"/>
</dbReference>
<dbReference type="AlphaFoldDB" id="A0A8H4V9D2"/>
<evidence type="ECO:0000256" key="5">
    <source>
        <dbReference type="ARBA" id="ARBA00022777"/>
    </source>
</evidence>
<dbReference type="GO" id="GO:0005739">
    <property type="term" value="C:mitochondrion"/>
    <property type="evidence" value="ECO:0007669"/>
    <property type="project" value="TreeGrafter"/>
</dbReference>
<evidence type="ECO:0000313" key="8">
    <source>
        <dbReference type="EMBL" id="KAF4512778.1"/>
    </source>
</evidence>
<dbReference type="InterPro" id="IPR023465">
    <property type="entry name" value="Riboflavin_kinase_dom_sf"/>
</dbReference>
<dbReference type="SUPFAM" id="SSF82114">
    <property type="entry name" value="Riboflavin kinase-like"/>
    <property type="match status" value="1"/>
</dbReference>
<dbReference type="PANTHER" id="PTHR22749:SF6">
    <property type="entry name" value="RIBOFLAVIN KINASE"/>
    <property type="match status" value="1"/>
</dbReference>
<keyword evidence="2" id="KW-0288">FMN</keyword>
<dbReference type="InterPro" id="IPR023468">
    <property type="entry name" value="Riboflavin_kinase"/>
</dbReference>
<keyword evidence="5" id="KW-0418">Kinase</keyword>
<evidence type="ECO:0000256" key="3">
    <source>
        <dbReference type="ARBA" id="ARBA00022679"/>
    </source>
</evidence>
<keyword evidence="6" id="KW-0067">ATP-binding</keyword>
<dbReference type="OrthoDB" id="276388at2759"/>
<protein>
    <recommendedName>
        <fullName evidence="10">Riboflavin kinase</fullName>
    </recommendedName>
</protein>
<evidence type="ECO:0000256" key="7">
    <source>
        <dbReference type="ARBA" id="ARBA00047880"/>
    </source>
</evidence>
<evidence type="ECO:0000256" key="1">
    <source>
        <dbReference type="ARBA" id="ARBA00022630"/>
    </source>
</evidence>
<evidence type="ECO:0000313" key="9">
    <source>
        <dbReference type="Proteomes" id="UP000557566"/>
    </source>
</evidence>
<gene>
    <name evidence="8" type="ORF">G6O67_000118</name>
</gene>
<keyword evidence="9" id="KW-1185">Reference proteome</keyword>
<sequence length="564" mass="59030">MPLPGPPPFAPELRRVPSSSVLVPSSSILVASSEDRIKLEATTTTTASLPTASRWRTAIDEAQYFAGGLLGRPSESTRHHTIIRHSHALVWYRGPSTSVTVSLLADAPLPAARSVWLQAKGFSGDVGMAVKALVGSTATWLDVTPARQAARDQLPDVDERGVQRDLQRFAKRASGRTRLHVPRETHVVRIPAAATDGYFRLVVCAGKGCGSKVLCGSPVFRIASTSTDLAVIRGASLATMPIEVGVKVASTIGQQAAKRYAGVAGAVVNNGAQRALESQRALECQRALKSPMLKNAGRAARLGCRDLGVAGALHDGWNKSQRLRPGHGQGREQTVALMGSDAGPDAPFPLRFDGKVVGGSGWSTAQLGVPAANLAQVPAAVGSQLRGVFAAWASIVPAKASSGLSLDWHEAVVTVAPPRDAPPSVAVDNAVRVHVAHDFAGATFLDARLKVMLMGFLHHDDSAATDDAAGVHASDVMTKLASLHASDVMTTLGSLGREAWAPLEAVARIEAGRRGGGFSGRLGEAAGRARQQVDGLPLHWAGVRSEAAALRDQAYGKGGLWVAR</sequence>
<dbReference type="Proteomes" id="UP000557566">
    <property type="component" value="Unassembled WGS sequence"/>
</dbReference>
<dbReference type="EMBL" id="JAAVMX010000001">
    <property type="protein sequence ID" value="KAF4512778.1"/>
    <property type="molecule type" value="Genomic_DNA"/>
</dbReference>
<dbReference type="GO" id="GO:0009231">
    <property type="term" value="P:riboflavin biosynthetic process"/>
    <property type="evidence" value="ECO:0007669"/>
    <property type="project" value="InterPro"/>
</dbReference>
<dbReference type="GO" id="GO:0005524">
    <property type="term" value="F:ATP binding"/>
    <property type="evidence" value="ECO:0007669"/>
    <property type="project" value="UniProtKB-KW"/>
</dbReference>
<dbReference type="Gene3D" id="2.40.30.30">
    <property type="entry name" value="Riboflavin kinase-like"/>
    <property type="match status" value="1"/>
</dbReference>
<proteinExistence type="predicted"/>
<keyword evidence="3" id="KW-0808">Transferase</keyword>
<comment type="catalytic activity">
    <reaction evidence="7">
        <text>riboflavin + ATP = FMN + ADP + H(+)</text>
        <dbReference type="Rhea" id="RHEA:14357"/>
        <dbReference type="ChEBI" id="CHEBI:15378"/>
        <dbReference type="ChEBI" id="CHEBI:30616"/>
        <dbReference type="ChEBI" id="CHEBI:57986"/>
        <dbReference type="ChEBI" id="CHEBI:58210"/>
        <dbReference type="ChEBI" id="CHEBI:456216"/>
        <dbReference type="EC" id="2.7.1.26"/>
    </reaction>
</comment>
<keyword evidence="4" id="KW-0547">Nucleotide-binding</keyword>
<accession>A0A8H4V9D2</accession>
<comment type="caution">
    <text evidence="8">The sequence shown here is derived from an EMBL/GenBank/DDBJ whole genome shotgun (WGS) entry which is preliminary data.</text>
</comment>
<reference evidence="8 9" key="1">
    <citation type="journal article" date="2020" name="Genome Biol. Evol.">
        <title>A new high-quality draft genome assembly of the Chinese cordyceps Ophiocordyceps sinensis.</title>
        <authorList>
            <person name="Shu R."/>
            <person name="Zhang J."/>
            <person name="Meng Q."/>
            <person name="Zhang H."/>
            <person name="Zhou G."/>
            <person name="Li M."/>
            <person name="Wu P."/>
            <person name="Zhao Y."/>
            <person name="Chen C."/>
            <person name="Qin Q."/>
        </authorList>
    </citation>
    <scope>NUCLEOTIDE SEQUENCE [LARGE SCALE GENOMIC DNA]</scope>
    <source>
        <strain evidence="8 9">IOZ07</strain>
    </source>
</reference>
<evidence type="ECO:0000256" key="4">
    <source>
        <dbReference type="ARBA" id="ARBA00022741"/>
    </source>
</evidence>
<dbReference type="PANTHER" id="PTHR22749">
    <property type="entry name" value="RIBOFLAVIN KINASE/FMN ADENYLYLTRANSFERASE"/>
    <property type="match status" value="1"/>
</dbReference>
<evidence type="ECO:0000256" key="6">
    <source>
        <dbReference type="ARBA" id="ARBA00022840"/>
    </source>
</evidence>
<evidence type="ECO:0008006" key="10">
    <source>
        <dbReference type="Google" id="ProtNLM"/>
    </source>
</evidence>